<dbReference type="Proteomes" id="UP000268007">
    <property type="component" value="Unassembled WGS sequence"/>
</dbReference>
<dbReference type="Pfam" id="PF18962">
    <property type="entry name" value="Por_Secre_tail"/>
    <property type="match status" value="1"/>
</dbReference>
<dbReference type="Pfam" id="PF19527">
    <property type="entry name" value="DUF6055"/>
    <property type="match status" value="1"/>
</dbReference>
<protein>
    <submittedName>
        <fullName evidence="3">Putative secreted protein (Por secretion system target)</fullName>
    </submittedName>
</protein>
<dbReference type="SUPFAM" id="SSF51161">
    <property type="entry name" value="Trimeric LpxA-like enzymes"/>
    <property type="match status" value="1"/>
</dbReference>
<proteinExistence type="predicted"/>
<dbReference type="InterPro" id="IPR011004">
    <property type="entry name" value="Trimer_LpxA-like_sf"/>
</dbReference>
<feature type="domain" description="Secretion system C-terminal sorting" evidence="2">
    <location>
        <begin position="647"/>
        <end position="716"/>
    </location>
</feature>
<dbReference type="OrthoDB" id="9802005at2"/>
<keyword evidence="1" id="KW-0732">Signal</keyword>
<feature type="signal peptide" evidence="1">
    <location>
        <begin position="1"/>
        <end position="19"/>
    </location>
</feature>
<dbReference type="RefSeq" id="WP_121196253.1">
    <property type="nucleotide sequence ID" value="NZ_RBKU01000001.1"/>
</dbReference>
<dbReference type="InterPro" id="IPR045690">
    <property type="entry name" value="DUF6055"/>
</dbReference>
<feature type="chain" id="PRO_5019870604" evidence="1">
    <location>
        <begin position="20"/>
        <end position="725"/>
    </location>
</feature>
<accession>A0A495IUP6</accession>
<dbReference type="EMBL" id="RBKU01000001">
    <property type="protein sequence ID" value="RKR80476.1"/>
    <property type="molecule type" value="Genomic_DNA"/>
</dbReference>
<gene>
    <name evidence="3" type="ORF">BDD43_0592</name>
</gene>
<name>A0A495IUP6_9SPHI</name>
<sequence>MRKYLILAVCLISNHFCFAAKQVHIPSYWATDPGLSQWSYAHSYQTDNFVLFWGPLAGDNPLANPPGNSLHFDPKFITDTLEYIYKKYITENHMLSDAPGTPLGTYKCIIVMNNTWVQGVSGFAFGVVLDNKVGGIFVDAAATLDGGVTSHEFTHTLQYLLHIQYNPAEGASFANDYGGFFFETHANFMRNHLYPGAIFYDYPRWLGTRSFTWGSARHNYDSYDLLFYIEQVDSLNAVTDLWKKSLPNEYPLQTYKRLKGWDQSQLNDFLFDYAKREASYDYTLYGMGKIIRDGIKSLKLHEPRYLWRQYTILSEIDAASGHYSVPNEFAPQDYGFNIIPLYPTCDKRLVSIKFKGHKEVNPNAGWRYGFVATSSDGTISRYSPTYNANESEISFQLKDSETQLYLVVLGAPTTHTSYLADIGWPKYYRSPYELRIANAVPEGYQNTFRNEYRQNGHPHPNGGGWVANTSQVASSVRVGPKALVLGASNITGNVKIDGTSFVQDATISGNVQILGNTNVTGARLSENTVVKDNTILNGTISSGSALFKDNALLFGDTFGGNVIVGGDDEIGGCTSSGVYLQFPNPGTNGRTNCDGKNATDPSNIDINSTYNQFTEEEMAFSGTVTCDGIAVTDTVKKAASRMLKAVIYPNPVVDQISLHVDNQFKATNLAIEIYTTAGQRVTRLSQPVSLGNSILSLPGNALAAGLYYMKISGGDKILKLKFLKQ</sequence>
<organism evidence="3 4">
    <name type="scientific">Mucilaginibacter gracilis</name>
    <dbReference type="NCBI Taxonomy" id="423350"/>
    <lineage>
        <taxon>Bacteria</taxon>
        <taxon>Pseudomonadati</taxon>
        <taxon>Bacteroidota</taxon>
        <taxon>Sphingobacteriia</taxon>
        <taxon>Sphingobacteriales</taxon>
        <taxon>Sphingobacteriaceae</taxon>
        <taxon>Mucilaginibacter</taxon>
    </lineage>
</organism>
<evidence type="ECO:0000313" key="3">
    <source>
        <dbReference type="EMBL" id="RKR80476.1"/>
    </source>
</evidence>
<evidence type="ECO:0000313" key="4">
    <source>
        <dbReference type="Proteomes" id="UP000268007"/>
    </source>
</evidence>
<dbReference type="AlphaFoldDB" id="A0A495IUP6"/>
<comment type="caution">
    <text evidence="3">The sequence shown here is derived from an EMBL/GenBank/DDBJ whole genome shotgun (WGS) entry which is preliminary data.</text>
</comment>
<evidence type="ECO:0000259" key="2">
    <source>
        <dbReference type="Pfam" id="PF18962"/>
    </source>
</evidence>
<dbReference type="Gene3D" id="2.160.10.10">
    <property type="entry name" value="Hexapeptide repeat proteins"/>
    <property type="match status" value="1"/>
</dbReference>
<dbReference type="InterPro" id="IPR026444">
    <property type="entry name" value="Secre_tail"/>
</dbReference>
<dbReference type="NCBIfam" id="TIGR04183">
    <property type="entry name" value="Por_Secre_tail"/>
    <property type="match status" value="1"/>
</dbReference>
<reference evidence="3 4" key="1">
    <citation type="submission" date="2018-10" db="EMBL/GenBank/DDBJ databases">
        <title>Genomic Encyclopedia of Archaeal and Bacterial Type Strains, Phase II (KMG-II): from individual species to whole genera.</title>
        <authorList>
            <person name="Goeker M."/>
        </authorList>
    </citation>
    <scope>NUCLEOTIDE SEQUENCE [LARGE SCALE GENOMIC DNA]</scope>
    <source>
        <strain evidence="3 4">DSM 18602</strain>
    </source>
</reference>
<keyword evidence="4" id="KW-1185">Reference proteome</keyword>
<evidence type="ECO:0000256" key="1">
    <source>
        <dbReference type="SAM" id="SignalP"/>
    </source>
</evidence>